<comment type="similarity">
    <text evidence="2">Belongs to the zinc-containing alcohol dehydrogenase family. Class-III subfamily.</text>
</comment>
<evidence type="ECO:0000256" key="10">
    <source>
        <dbReference type="RuleBase" id="RU361277"/>
    </source>
</evidence>
<dbReference type="InterPro" id="IPR013154">
    <property type="entry name" value="ADH-like_N"/>
</dbReference>
<evidence type="ECO:0000259" key="12">
    <source>
        <dbReference type="Pfam" id="PF08240"/>
    </source>
</evidence>
<comment type="catalytic activity">
    <reaction evidence="9">
        <text>a primary alcohol + NAD(+) = an aldehyde + NADH + H(+)</text>
        <dbReference type="Rhea" id="RHEA:10736"/>
        <dbReference type="ChEBI" id="CHEBI:15378"/>
        <dbReference type="ChEBI" id="CHEBI:15734"/>
        <dbReference type="ChEBI" id="CHEBI:17478"/>
        <dbReference type="ChEBI" id="CHEBI:57540"/>
        <dbReference type="ChEBI" id="CHEBI:57945"/>
        <dbReference type="EC" id="1.1.1.1"/>
    </reaction>
</comment>
<keyword evidence="14" id="KW-1185">Reference proteome</keyword>
<dbReference type="EMBL" id="CP136892">
    <property type="protein sequence ID" value="WOL02754.1"/>
    <property type="molecule type" value="Genomic_DNA"/>
</dbReference>
<protein>
    <submittedName>
        <fullName evidence="13">Alcohol dehydrogenase-like 7 isoform X1</fullName>
    </submittedName>
</protein>
<evidence type="ECO:0000256" key="3">
    <source>
        <dbReference type="ARBA" id="ARBA00011738"/>
    </source>
</evidence>
<evidence type="ECO:0000256" key="2">
    <source>
        <dbReference type="ARBA" id="ARBA00010902"/>
    </source>
</evidence>
<proteinExistence type="inferred from homology"/>
<dbReference type="GO" id="GO:0004022">
    <property type="term" value="F:alcohol dehydrogenase (NAD+) activity"/>
    <property type="evidence" value="ECO:0007669"/>
    <property type="project" value="UniProtKB-EC"/>
</dbReference>
<name>A0AAQ3K6P9_9LILI</name>
<dbReference type="PROSITE" id="PS00059">
    <property type="entry name" value="ADH_ZINC"/>
    <property type="match status" value="1"/>
</dbReference>
<dbReference type="Gene3D" id="3.40.50.720">
    <property type="entry name" value="NAD(P)-binding Rossmann-like Domain"/>
    <property type="match status" value="1"/>
</dbReference>
<evidence type="ECO:0000256" key="9">
    <source>
        <dbReference type="ARBA" id="ARBA00049243"/>
    </source>
</evidence>
<dbReference type="SUPFAM" id="SSF50129">
    <property type="entry name" value="GroES-like"/>
    <property type="match status" value="2"/>
</dbReference>
<dbReference type="FunFam" id="3.40.50.720:FF:000003">
    <property type="entry name" value="S-(hydroxymethyl)glutathione dehydrogenase"/>
    <property type="match status" value="1"/>
</dbReference>
<dbReference type="InterPro" id="IPR013149">
    <property type="entry name" value="ADH-like_C"/>
</dbReference>
<dbReference type="AlphaFoldDB" id="A0AAQ3K6P9"/>
<dbReference type="GO" id="GO:0046294">
    <property type="term" value="P:formaldehyde catabolic process"/>
    <property type="evidence" value="ECO:0007669"/>
    <property type="project" value="TreeGrafter"/>
</dbReference>
<evidence type="ECO:0000256" key="4">
    <source>
        <dbReference type="ARBA" id="ARBA00022723"/>
    </source>
</evidence>
<evidence type="ECO:0000256" key="8">
    <source>
        <dbReference type="ARBA" id="ARBA00049164"/>
    </source>
</evidence>
<comment type="cofactor">
    <cofactor evidence="1 10">
        <name>Zn(2+)</name>
        <dbReference type="ChEBI" id="CHEBI:29105"/>
    </cofactor>
</comment>
<evidence type="ECO:0000259" key="11">
    <source>
        <dbReference type="Pfam" id="PF00107"/>
    </source>
</evidence>
<dbReference type="GO" id="GO:0008270">
    <property type="term" value="F:zinc ion binding"/>
    <property type="evidence" value="ECO:0007669"/>
    <property type="project" value="InterPro"/>
</dbReference>
<dbReference type="Pfam" id="PF08240">
    <property type="entry name" value="ADH_N"/>
    <property type="match status" value="1"/>
</dbReference>
<dbReference type="SUPFAM" id="SSF51735">
    <property type="entry name" value="NAD(P)-binding Rossmann-fold domains"/>
    <property type="match status" value="1"/>
</dbReference>
<dbReference type="GO" id="GO:0005829">
    <property type="term" value="C:cytosol"/>
    <property type="evidence" value="ECO:0007669"/>
    <property type="project" value="TreeGrafter"/>
</dbReference>
<dbReference type="GO" id="GO:0051903">
    <property type="term" value="F:S-(hydroxymethyl)glutathione dehydrogenase [NAD(P)+] activity"/>
    <property type="evidence" value="ECO:0007669"/>
    <property type="project" value="TreeGrafter"/>
</dbReference>
<feature type="domain" description="Alcohol dehydrogenase-like N-terminal" evidence="12">
    <location>
        <begin position="32"/>
        <end position="163"/>
    </location>
</feature>
<dbReference type="InterPro" id="IPR011032">
    <property type="entry name" value="GroES-like_sf"/>
</dbReference>
<evidence type="ECO:0000256" key="6">
    <source>
        <dbReference type="ARBA" id="ARBA00023002"/>
    </source>
</evidence>
<evidence type="ECO:0000256" key="1">
    <source>
        <dbReference type="ARBA" id="ARBA00001947"/>
    </source>
</evidence>
<evidence type="ECO:0000313" key="14">
    <source>
        <dbReference type="Proteomes" id="UP001327560"/>
    </source>
</evidence>
<reference evidence="13 14" key="1">
    <citation type="submission" date="2023-10" db="EMBL/GenBank/DDBJ databases">
        <title>Chromosome-scale genome assembly provides insights into flower coloration mechanisms of Canna indica.</title>
        <authorList>
            <person name="Li C."/>
        </authorList>
    </citation>
    <scope>NUCLEOTIDE SEQUENCE [LARGE SCALE GENOMIC DNA]</scope>
    <source>
        <tissue evidence="13">Flower</tissue>
    </source>
</reference>
<dbReference type="InterPro" id="IPR036291">
    <property type="entry name" value="NAD(P)-bd_dom_sf"/>
</dbReference>
<keyword evidence="5 10" id="KW-0862">Zinc</keyword>
<evidence type="ECO:0000313" key="13">
    <source>
        <dbReference type="EMBL" id="WOL02754.1"/>
    </source>
</evidence>
<organism evidence="13 14">
    <name type="scientific">Canna indica</name>
    <name type="common">Indian-shot</name>
    <dbReference type="NCBI Taxonomy" id="4628"/>
    <lineage>
        <taxon>Eukaryota</taxon>
        <taxon>Viridiplantae</taxon>
        <taxon>Streptophyta</taxon>
        <taxon>Embryophyta</taxon>
        <taxon>Tracheophyta</taxon>
        <taxon>Spermatophyta</taxon>
        <taxon>Magnoliopsida</taxon>
        <taxon>Liliopsida</taxon>
        <taxon>Zingiberales</taxon>
        <taxon>Cannaceae</taxon>
        <taxon>Canna</taxon>
    </lineage>
</organism>
<dbReference type="FunFam" id="3.90.180.10:FF:000007">
    <property type="entry name" value="Alcohol dehydrogenase 6"/>
    <property type="match status" value="1"/>
</dbReference>
<dbReference type="PANTHER" id="PTHR43880">
    <property type="entry name" value="ALCOHOL DEHYDROGENASE"/>
    <property type="match status" value="1"/>
</dbReference>
<keyword evidence="7" id="KW-0520">NAD</keyword>
<feature type="domain" description="Alcohol dehydrogenase-like C-terminal" evidence="11">
    <location>
        <begin position="204"/>
        <end position="336"/>
    </location>
</feature>
<dbReference type="Proteomes" id="UP001327560">
    <property type="component" value="Chromosome 3"/>
</dbReference>
<keyword evidence="6" id="KW-0560">Oxidoreductase</keyword>
<dbReference type="PANTHER" id="PTHR43880:SF10">
    <property type="entry name" value="ALCOHOL DEHYDROGENASE-LIKE 2"/>
    <property type="match status" value="1"/>
</dbReference>
<evidence type="ECO:0000256" key="7">
    <source>
        <dbReference type="ARBA" id="ARBA00023027"/>
    </source>
</evidence>
<gene>
    <name evidence="13" type="ORF">Cni_G11473</name>
</gene>
<dbReference type="Pfam" id="PF00107">
    <property type="entry name" value="ADH_zinc_N"/>
    <property type="match status" value="1"/>
</dbReference>
<sequence length="379" mass="40166">MEMKPIRCKAVVCRAAGEPLQLEEVVVAPPKAHEARVKIICSTLCQSDITFWRMQGVPGLFPIILGHEAIGVVESVGEGVTEVAAGDVVLPVCLGQCGDCPECSAKRSNLCSVLPFGVFPAAMPRDGTTRFTDAAGEAVHHFLNVSSFSEYTVVDVAHLVKVDQAVPPQVACVLGCGITTGIGATWRAAEVHKGSSVAVFGLGAVGLAVAEGARFLGATKIIGVDINSQKFEIGKKFGVTDFVNPNEIGDRSISEVIKEMTGGGADYCFECVGSSALVTQAFLSSRRGCGKTVILGFDGKGTPITIDPNELLAGRTILGTCIGGVKPKSDIPVLIDHYMNKEIHLDEFITHEIGFSEINKAFDLLIQGKSIKCIMWMDK</sequence>
<dbReference type="InterPro" id="IPR002328">
    <property type="entry name" value="ADH_Zn_CS"/>
</dbReference>
<evidence type="ECO:0000256" key="5">
    <source>
        <dbReference type="ARBA" id="ARBA00022833"/>
    </source>
</evidence>
<accession>A0AAQ3K6P9</accession>
<dbReference type="Gene3D" id="3.90.180.10">
    <property type="entry name" value="Medium-chain alcohol dehydrogenases, catalytic domain"/>
    <property type="match status" value="1"/>
</dbReference>
<comment type="catalytic activity">
    <reaction evidence="8">
        <text>a secondary alcohol + NAD(+) = a ketone + NADH + H(+)</text>
        <dbReference type="Rhea" id="RHEA:10740"/>
        <dbReference type="ChEBI" id="CHEBI:15378"/>
        <dbReference type="ChEBI" id="CHEBI:17087"/>
        <dbReference type="ChEBI" id="CHEBI:35681"/>
        <dbReference type="ChEBI" id="CHEBI:57540"/>
        <dbReference type="ChEBI" id="CHEBI:57945"/>
        <dbReference type="EC" id="1.1.1.1"/>
    </reaction>
</comment>
<keyword evidence="4 10" id="KW-0479">Metal-binding</keyword>
<comment type="subunit">
    <text evidence="3">Homodimer.</text>
</comment>